<feature type="transmembrane region" description="Helical" evidence="7">
    <location>
        <begin position="165"/>
        <end position="183"/>
    </location>
</feature>
<evidence type="ECO:0000256" key="6">
    <source>
        <dbReference type="ARBA" id="ARBA00023136"/>
    </source>
</evidence>
<dbReference type="GO" id="GO:0005886">
    <property type="term" value="C:plasma membrane"/>
    <property type="evidence" value="ECO:0007669"/>
    <property type="project" value="UniProtKB-SubCell"/>
</dbReference>
<dbReference type="PROSITE" id="PS50850">
    <property type="entry name" value="MFS"/>
    <property type="match status" value="1"/>
</dbReference>
<gene>
    <name evidence="9" type="ORF">QY95_01588</name>
</gene>
<dbReference type="SUPFAM" id="SSF103473">
    <property type="entry name" value="MFS general substrate transporter"/>
    <property type="match status" value="1"/>
</dbReference>
<dbReference type="STRING" id="1221996.QY95_01588"/>
<dbReference type="AlphaFoldDB" id="A0A0F5HNH4"/>
<organism evidence="9 10">
    <name type="scientific">Bacillus thermotolerans</name>
    <name type="common">Quasibacillus thermotolerans</name>
    <dbReference type="NCBI Taxonomy" id="1221996"/>
    <lineage>
        <taxon>Bacteria</taxon>
        <taxon>Bacillati</taxon>
        <taxon>Bacillota</taxon>
        <taxon>Bacilli</taxon>
        <taxon>Bacillales</taxon>
        <taxon>Bacillaceae</taxon>
        <taxon>Bacillus</taxon>
    </lineage>
</organism>
<dbReference type="Pfam" id="PF07690">
    <property type="entry name" value="MFS_1"/>
    <property type="match status" value="1"/>
</dbReference>
<feature type="transmembrane region" description="Helical" evidence="7">
    <location>
        <begin position="76"/>
        <end position="99"/>
    </location>
</feature>
<feature type="transmembrane region" description="Helical" evidence="7">
    <location>
        <begin position="250"/>
        <end position="268"/>
    </location>
</feature>
<dbReference type="PANTHER" id="PTHR23504">
    <property type="entry name" value="MAJOR FACILITATOR SUPERFAMILY DOMAIN-CONTAINING PROTEIN 10"/>
    <property type="match status" value="1"/>
</dbReference>
<dbReference type="CDD" id="cd17325">
    <property type="entry name" value="MFS_MdtG_SLC18_like"/>
    <property type="match status" value="1"/>
</dbReference>
<keyword evidence="6 7" id="KW-0472">Membrane</keyword>
<feature type="transmembrane region" description="Helical" evidence="7">
    <location>
        <begin position="280"/>
        <end position="298"/>
    </location>
</feature>
<evidence type="ECO:0000313" key="10">
    <source>
        <dbReference type="Proteomes" id="UP000031563"/>
    </source>
</evidence>
<evidence type="ECO:0000256" key="2">
    <source>
        <dbReference type="ARBA" id="ARBA00007520"/>
    </source>
</evidence>
<keyword evidence="10" id="KW-1185">Reference proteome</keyword>
<dbReference type="PANTHER" id="PTHR23504:SF115">
    <property type="entry name" value="MULTIDRUG RESISTANCE PROTEIN 2"/>
    <property type="match status" value="1"/>
</dbReference>
<evidence type="ECO:0000256" key="3">
    <source>
        <dbReference type="ARBA" id="ARBA00022448"/>
    </source>
</evidence>
<feature type="transmembrane region" description="Helical" evidence="7">
    <location>
        <begin position="343"/>
        <end position="360"/>
    </location>
</feature>
<dbReference type="InterPro" id="IPR001958">
    <property type="entry name" value="Tet-R_TetA/multi-R_MdtG-like"/>
</dbReference>
<feature type="transmembrane region" description="Helical" evidence="7">
    <location>
        <begin position="105"/>
        <end position="126"/>
    </location>
</feature>
<dbReference type="InterPro" id="IPR036259">
    <property type="entry name" value="MFS_trans_sf"/>
</dbReference>
<comment type="similarity">
    <text evidence="2">Belongs to the major facilitator superfamily. TCR/Tet family.</text>
</comment>
<dbReference type="Gene3D" id="1.20.1250.20">
    <property type="entry name" value="MFS general substrate transporter like domains"/>
    <property type="match status" value="1"/>
</dbReference>
<evidence type="ECO:0000256" key="4">
    <source>
        <dbReference type="ARBA" id="ARBA00022692"/>
    </source>
</evidence>
<keyword evidence="3" id="KW-0813">Transport</keyword>
<accession>A0A0F5HNH4</accession>
<evidence type="ECO:0000256" key="1">
    <source>
        <dbReference type="ARBA" id="ARBA00004651"/>
    </source>
</evidence>
<comment type="subcellular location">
    <subcellularLocation>
        <location evidence="1">Cell membrane</location>
        <topology evidence="1">Multi-pass membrane protein</topology>
    </subcellularLocation>
</comment>
<protein>
    <submittedName>
        <fullName evidence="9">Multidrug resistance protein B</fullName>
    </submittedName>
</protein>
<dbReference type="PRINTS" id="PR01035">
    <property type="entry name" value="TCRTETA"/>
</dbReference>
<evidence type="ECO:0000256" key="7">
    <source>
        <dbReference type="SAM" id="Phobius"/>
    </source>
</evidence>
<reference evidence="9" key="1">
    <citation type="submission" date="2015-02" db="EMBL/GenBank/DDBJ databases">
        <title>Genome Assembly of Bacillaceae bacterium MTCC 8252.</title>
        <authorList>
            <person name="Verma A."/>
            <person name="Khatri I."/>
            <person name="Mual P."/>
            <person name="Subramanian S."/>
            <person name="Krishnamurthi S."/>
        </authorList>
    </citation>
    <scope>NUCLEOTIDE SEQUENCE [LARGE SCALE GENOMIC DNA]</scope>
    <source>
        <strain evidence="9">MTCC 8252</strain>
    </source>
</reference>
<dbReference type="InterPro" id="IPR020846">
    <property type="entry name" value="MFS_dom"/>
</dbReference>
<sequence length="406" mass="43686">MSSKKVQRFPLLILMINMFIVMTGIGLVIPIMPTIIHNFDAGGQVYGLLIATFAFAQFIFSPLAGDLSDRVGRKKAIILGLILFSFSQFLFGFATQLWLLFVSRIIGGVGAAFMIPAMMAFVADVTTLETRAKGMGRLGASMSFGFVVGPGIGGFLAAYGLHVPLLVAGVVSALAAALSTFFLKEPERPAMALPSKRRDPLLKQMALSVKKPYFVLLVMMFTLSFGLANYQSTISLFADIKFNFSPADISVLMIIGGLIGVIIQAFVLDRALTKFGEVRVMVTMLIIATVSMLSILLATGFTSVLAISAVFFTAASLLRPSINTTISKMAGDEQGFAAGMNNAYMSIGNMVGPALAGVLFDMNMALPYIFGAIIIFITLLICIKWSKGLKNKQRVQTSSQPETTRL</sequence>
<accession>A0A0F5ID04</accession>
<keyword evidence="4 7" id="KW-0812">Transmembrane</keyword>
<dbReference type="PROSITE" id="PS00216">
    <property type="entry name" value="SUGAR_TRANSPORT_1"/>
    <property type="match status" value="1"/>
</dbReference>
<feature type="transmembrane region" description="Helical" evidence="7">
    <location>
        <begin position="366"/>
        <end position="385"/>
    </location>
</feature>
<feature type="transmembrane region" description="Helical" evidence="7">
    <location>
        <begin position="213"/>
        <end position="230"/>
    </location>
</feature>
<feature type="transmembrane region" description="Helical" evidence="7">
    <location>
        <begin position="138"/>
        <end position="159"/>
    </location>
</feature>
<dbReference type="InterPro" id="IPR005829">
    <property type="entry name" value="Sugar_transporter_CS"/>
</dbReference>
<dbReference type="InterPro" id="IPR011701">
    <property type="entry name" value="MFS"/>
</dbReference>
<evidence type="ECO:0000259" key="8">
    <source>
        <dbReference type="PROSITE" id="PS50850"/>
    </source>
</evidence>
<name>A0A0F5HNH4_BACTR</name>
<feature type="transmembrane region" description="Helical" evidence="7">
    <location>
        <begin position="45"/>
        <end position="64"/>
    </location>
</feature>
<dbReference type="EMBL" id="JWIR02000003">
    <property type="protein sequence ID" value="KKB43343.1"/>
    <property type="molecule type" value="Genomic_DNA"/>
</dbReference>
<dbReference type="RefSeq" id="WP_039238464.1">
    <property type="nucleotide sequence ID" value="NZ_JWIQ02000107.1"/>
</dbReference>
<evidence type="ECO:0000256" key="5">
    <source>
        <dbReference type="ARBA" id="ARBA00022989"/>
    </source>
</evidence>
<dbReference type="Proteomes" id="UP000031563">
    <property type="component" value="Unassembled WGS sequence"/>
</dbReference>
<keyword evidence="5 7" id="KW-1133">Transmembrane helix</keyword>
<evidence type="ECO:0000313" key="9">
    <source>
        <dbReference type="EMBL" id="KKB43343.1"/>
    </source>
</evidence>
<feature type="transmembrane region" description="Helical" evidence="7">
    <location>
        <begin position="12"/>
        <end position="33"/>
    </location>
</feature>
<comment type="caution">
    <text evidence="9">The sequence shown here is derived from an EMBL/GenBank/DDBJ whole genome shotgun (WGS) entry which is preliminary data.</text>
</comment>
<dbReference type="GO" id="GO:0022857">
    <property type="term" value="F:transmembrane transporter activity"/>
    <property type="evidence" value="ECO:0007669"/>
    <property type="project" value="InterPro"/>
</dbReference>
<feature type="transmembrane region" description="Helical" evidence="7">
    <location>
        <begin position="304"/>
        <end position="322"/>
    </location>
</feature>
<proteinExistence type="inferred from homology"/>
<feature type="domain" description="Major facilitator superfamily (MFS) profile" evidence="8">
    <location>
        <begin position="10"/>
        <end position="390"/>
    </location>
</feature>
<dbReference type="OrthoDB" id="9793283at2"/>